<keyword evidence="1" id="KW-0812">Transmembrane</keyword>
<protein>
    <submittedName>
        <fullName evidence="3">Helix-turn-helix domain-containing protein</fullName>
    </submittedName>
</protein>
<dbReference type="PANTHER" id="PTHR34475">
    <property type="match status" value="1"/>
</dbReference>
<dbReference type="CDD" id="cd00093">
    <property type="entry name" value="HTH_XRE"/>
    <property type="match status" value="1"/>
</dbReference>
<dbReference type="InterPro" id="IPR050400">
    <property type="entry name" value="Bact_Cytoskel_RodZ"/>
</dbReference>
<dbReference type="EMBL" id="DRQG01000126">
    <property type="protein sequence ID" value="HGY56708.1"/>
    <property type="molecule type" value="Genomic_DNA"/>
</dbReference>
<feature type="domain" description="HTH cro/C1-type" evidence="2">
    <location>
        <begin position="14"/>
        <end position="46"/>
    </location>
</feature>
<gene>
    <name evidence="3" type="ORF">ENK44_13465</name>
</gene>
<dbReference type="AlphaFoldDB" id="A0A7V4U2G9"/>
<dbReference type="PROSITE" id="PS50943">
    <property type="entry name" value="HTH_CROC1"/>
    <property type="match status" value="1"/>
</dbReference>
<evidence type="ECO:0000256" key="1">
    <source>
        <dbReference type="SAM" id="Phobius"/>
    </source>
</evidence>
<proteinExistence type="predicted"/>
<dbReference type="Pfam" id="PF13413">
    <property type="entry name" value="HTH_25"/>
    <property type="match status" value="1"/>
</dbReference>
<dbReference type="Pfam" id="PF13464">
    <property type="entry name" value="RodZ_C"/>
    <property type="match status" value="1"/>
</dbReference>
<reference evidence="3" key="1">
    <citation type="journal article" date="2020" name="mSystems">
        <title>Genome- and Community-Level Interaction Insights into Carbon Utilization and Element Cycling Functions of Hydrothermarchaeota in Hydrothermal Sediment.</title>
        <authorList>
            <person name="Zhou Z."/>
            <person name="Liu Y."/>
            <person name="Xu W."/>
            <person name="Pan J."/>
            <person name="Luo Z.H."/>
            <person name="Li M."/>
        </authorList>
    </citation>
    <scope>NUCLEOTIDE SEQUENCE [LARGE SCALE GENOMIC DNA]</scope>
    <source>
        <strain evidence="3">HyVt-577</strain>
    </source>
</reference>
<dbReference type="Gene3D" id="1.10.260.40">
    <property type="entry name" value="lambda repressor-like DNA-binding domains"/>
    <property type="match status" value="1"/>
</dbReference>
<dbReference type="SUPFAM" id="SSF47413">
    <property type="entry name" value="lambda repressor-like DNA-binding domains"/>
    <property type="match status" value="1"/>
</dbReference>
<sequence>MEEQTSPTNVFEKVKQIREKQNLSLKEIAKKSRIQLQYLEALESGNLSAVPDVYDKLFFQTYLSFLKLSEAKKEEILKEFREERRKIKPQLTTTVRKLRTVELDKSDITRYKNLFIALPVLLVLIIIGFMVINSETGKLTSDQPVEEISIYDVVKEVANKDSLHADSTRNALTKKPSVTAENVAVRLNAIEQTWLRAVKDHSDTSEYLLKKDEQIVLNADSVLEFLVGKANGLNFTINEKNEGILGKPGQVITYLKVTEQGIVGKRIKSINAKETQNDSLRVQ</sequence>
<accession>A0A7V4U2G9</accession>
<dbReference type="InterPro" id="IPR001387">
    <property type="entry name" value="Cro/C1-type_HTH"/>
</dbReference>
<dbReference type="GO" id="GO:0003677">
    <property type="term" value="F:DNA binding"/>
    <property type="evidence" value="ECO:0007669"/>
    <property type="project" value="InterPro"/>
</dbReference>
<evidence type="ECO:0000313" key="3">
    <source>
        <dbReference type="EMBL" id="HGY56708.1"/>
    </source>
</evidence>
<dbReference type="InterPro" id="IPR010982">
    <property type="entry name" value="Lambda_DNA-bd_dom_sf"/>
</dbReference>
<keyword evidence="1" id="KW-0472">Membrane</keyword>
<dbReference type="PANTHER" id="PTHR34475:SF1">
    <property type="entry name" value="CYTOSKELETON PROTEIN RODZ"/>
    <property type="match status" value="1"/>
</dbReference>
<dbReference type="InterPro" id="IPR025194">
    <property type="entry name" value="RodZ-like_C"/>
</dbReference>
<organism evidence="3">
    <name type="scientific">Caldithrix abyssi</name>
    <dbReference type="NCBI Taxonomy" id="187145"/>
    <lineage>
        <taxon>Bacteria</taxon>
        <taxon>Pseudomonadati</taxon>
        <taxon>Calditrichota</taxon>
        <taxon>Calditrichia</taxon>
        <taxon>Calditrichales</taxon>
        <taxon>Calditrichaceae</taxon>
        <taxon>Caldithrix</taxon>
    </lineage>
</organism>
<name>A0A7V4U2G9_CALAY</name>
<comment type="caution">
    <text evidence="3">The sequence shown here is derived from an EMBL/GenBank/DDBJ whole genome shotgun (WGS) entry which is preliminary data.</text>
</comment>
<feature type="transmembrane region" description="Helical" evidence="1">
    <location>
        <begin position="114"/>
        <end position="132"/>
    </location>
</feature>
<evidence type="ECO:0000259" key="2">
    <source>
        <dbReference type="PROSITE" id="PS50943"/>
    </source>
</evidence>
<dbReference type="Proteomes" id="UP000885779">
    <property type="component" value="Unassembled WGS sequence"/>
</dbReference>
<keyword evidence="1" id="KW-1133">Transmembrane helix</keyword>